<proteinExistence type="predicted"/>
<reference evidence="2" key="1">
    <citation type="submission" date="2022-11" db="UniProtKB">
        <authorList>
            <consortium name="WormBaseParasite"/>
        </authorList>
    </citation>
    <scope>IDENTIFICATION</scope>
</reference>
<evidence type="ECO:0000313" key="2">
    <source>
        <dbReference type="WBParaSite" id="ES5_v2.g12580.t1"/>
    </source>
</evidence>
<sequence length="638" mass="71794">MNGTSNENSFNTSRSSNPTRSSGRPKSDYHYQGHRTVPEGDYIFGVNEKGSLKTRILVRDENDRSLGRVYSYHPSKRADGKTIFYCRHCNPKKYVPVTVGEEDGELTVREAPIARHDSTCLPTSYDDLIEKQHILEEKLQRRGVQIFDSSNINGNSEEAIARRRGRSRSPTIAMSRESTPVEADIRIRTRSRSRSPRSKSRSPAPLNTSSSSISRGRRPDISIMRIVSNRDWRCEDPRHIGPGSKLFIFTDIDAGIGREFDFKEFQMDAAFFHCKNCVRLTANRQRTKGYVKIEDGNIDVREGRHYPTCRAYFIQDIPNALPENDLPDAIINGGDMHMQDVEEPIQVVKSRSAAKTVVPPLPPQASVTSSEEASPSLSPELGLPIPPPSQQIKLPFPESSLSSASSSIAAAQTIKFIPEVLAHDQIVFYNVPSSSQMRAASRNLGVEYNKDGHVFWNNTLQWISEFRGISRPAEVRPISMQKFSAASRNLGVEYNKDGHVFWNNTLQWISEFRGISRPAEVRPISMQKFSGFASLAIFVSGNEEYGFEIQKAIKTYFFQNFVTGKSCKLSEDVVCETLVSNEITDVHLAIFSRMINCFIGVFEGQHLKMYGTSNDDQSPTLLLKKTGNIYAPVTKIHY</sequence>
<name>A0AC34F606_9BILA</name>
<protein>
    <submittedName>
        <fullName evidence="2">Uncharacterized protein</fullName>
    </submittedName>
</protein>
<evidence type="ECO:0000313" key="1">
    <source>
        <dbReference type="Proteomes" id="UP000887579"/>
    </source>
</evidence>
<organism evidence="1 2">
    <name type="scientific">Panagrolaimus sp. ES5</name>
    <dbReference type="NCBI Taxonomy" id="591445"/>
    <lineage>
        <taxon>Eukaryota</taxon>
        <taxon>Metazoa</taxon>
        <taxon>Ecdysozoa</taxon>
        <taxon>Nematoda</taxon>
        <taxon>Chromadorea</taxon>
        <taxon>Rhabditida</taxon>
        <taxon>Tylenchina</taxon>
        <taxon>Panagrolaimomorpha</taxon>
        <taxon>Panagrolaimoidea</taxon>
        <taxon>Panagrolaimidae</taxon>
        <taxon>Panagrolaimus</taxon>
    </lineage>
</organism>
<dbReference type="Proteomes" id="UP000887579">
    <property type="component" value="Unplaced"/>
</dbReference>
<accession>A0AC34F606</accession>
<dbReference type="WBParaSite" id="ES5_v2.g12580.t1">
    <property type="protein sequence ID" value="ES5_v2.g12580.t1"/>
    <property type="gene ID" value="ES5_v2.g12580"/>
</dbReference>